<dbReference type="AlphaFoldDB" id="A0A9E6TWS7"/>
<dbReference type="RefSeq" id="WP_186658408.1">
    <property type="nucleotide sequence ID" value="NZ_CP077095.1"/>
</dbReference>
<reference evidence="1 2" key="1">
    <citation type="journal article" date="2020" name="Microorganisms">
        <title>Reliable Identification of Environmental Pseudomonas Isolates Using the rpoD Gene.</title>
        <authorList>
            <consortium name="The Broad Institute Genome Sequencing Platform"/>
            <person name="Girard L."/>
            <person name="Lood C."/>
            <person name="Rokni-Zadeh H."/>
            <person name="van Noort V."/>
            <person name="Lavigne R."/>
            <person name="De Mot R."/>
        </authorList>
    </citation>
    <scope>NUCLEOTIDE SEQUENCE [LARGE SCALE GENOMIC DNA]</scope>
    <source>
        <strain evidence="1 2">RW9S1A</strain>
    </source>
</reference>
<accession>A0A9E6TWS7</accession>
<dbReference type="Proteomes" id="UP000633418">
    <property type="component" value="Chromosome"/>
</dbReference>
<gene>
    <name evidence="1" type="ORF">HU772_019610</name>
</gene>
<protein>
    <submittedName>
        <fullName evidence="1">Uncharacterized protein</fullName>
    </submittedName>
</protein>
<dbReference type="KEGG" id="pxn:HU772_019610"/>
<organism evidence="1 2">
    <name type="scientific">Pseudomonas xantholysinigenes</name>
    <dbReference type="NCBI Taxonomy" id="2745490"/>
    <lineage>
        <taxon>Bacteria</taxon>
        <taxon>Pseudomonadati</taxon>
        <taxon>Pseudomonadota</taxon>
        <taxon>Gammaproteobacteria</taxon>
        <taxon>Pseudomonadales</taxon>
        <taxon>Pseudomonadaceae</taxon>
        <taxon>Pseudomonas</taxon>
    </lineage>
</organism>
<keyword evidence="2" id="KW-1185">Reference proteome</keyword>
<reference evidence="1 2" key="2">
    <citation type="journal article" date="2021" name="Microorganisms">
        <title>The Ever-Expanding Pseudomonas Genus: Description of 43 New Species and Partition of the Pseudomonas putida Group.</title>
        <authorList>
            <person name="Girard L."/>
            <person name="Lood C."/>
            <person name="Hofte M."/>
            <person name="Vandamme P."/>
            <person name="Rokni-Zadeh H."/>
            <person name="van Noort V."/>
            <person name="Lavigne R."/>
            <person name="De Mot R."/>
        </authorList>
    </citation>
    <scope>NUCLEOTIDE SEQUENCE [LARGE SCALE GENOMIC DNA]</scope>
    <source>
        <strain evidence="1 2">RW9S1A</strain>
    </source>
</reference>
<proteinExistence type="predicted"/>
<sequence>MTNSQVHPQGWISVLIAPEHEVRAKQMRAERDRQYGNIYTEVATDERWVGDLGEMVFNSWFKHEGIQSFRWILDDAAGQPDFVTGLNIRVGVKTVKRKVPPRNDYTAQITARHAEEPIDHYFFMTYEIAERRMWLLGGIGRERFLEESRYYSAGEWVHPNYQIRRGHEIYNIEISKLNPPKDWIAQVT</sequence>
<evidence type="ECO:0000313" key="1">
    <source>
        <dbReference type="EMBL" id="QXI37521.1"/>
    </source>
</evidence>
<dbReference type="EMBL" id="CP077095">
    <property type="protein sequence ID" value="QXI37521.1"/>
    <property type="molecule type" value="Genomic_DNA"/>
</dbReference>
<name>A0A9E6TWS7_9PSED</name>
<evidence type="ECO:0000313" key="2">
    <source>
        <dbReference type="Proteomes" id="UP000633418"/>
    </source>
</evidence>